<dbReference type="NCBIfam" id="TIGR01236">
    <property type="entry name" value="D1pyr5carbox1"/>
    <property type="match status" value="1"/>
</dbReference>
<name>A0AAJ6YBS5_9HYME</name>
<keyword evidence="3 7" id="KW-0560">Oxidoreductase</keyword>
<dbReference type="InterPro" id="IPR050485">
    <property type="entry name" value="Proline_metab_enzyme"/>
</dbReference>
<evidence type="ECO:0000256" key="5">
    <source>
        <dbReference type="ARBA" id="ARBA00023062"/>
    </source>
</evidence>
<dbReference type="InterPro" id="IPR015590">
    <property type="entry name" value="Aldehyde_DH_dom"/>
</dbReference>
<dbReference type="InterPro" id="IPR016163">
    <property type="entry name" value="Ald_DH_C"/>
</dbReference>
<evidence type="ECO:0000313" key="11">
    <source>
        <dbReference type="RefSeq" id="XP_011494654.1"/>
    </source>
</evidence>
<keyword evidence="10" id="KW-1185">Reference proteome</keyword>
<dbReference type="InterPro" id="IPR016161">
    <property type="entry name" value="Ald_DH/histidinol_DH"/>
</dbReference>
<dbReference type="GO" id="GO:0003842">
    <property type="term" value="F:L-glutamate gamma-semialdehyde dehydrogenase activity"/>
    <property type="evidence" value="ECO:0007669"/>
    <property type="project" value="UniProtKB-UniRule"/>
</dbReference>
<reference evidence="11" key="1">
    <citation type="submission" date="2025-08" db="UniProtKB">
        <authorList>
            <consortium name="RefSeq"/>
        </authorList>
    </citation>
    <scope>IDENTIFICATION</scope>
</reference>
<dbReference type="FunFam" id="3.40.605.10:FF:000006">
    <property type="entry name" value="1-pyrroline-5-carboxylate dehydrogenase"/>
    <property type="match status" value="1"/>
</dbReference>
<dbReference type="EC" id="1.2.1.88" evidence="7"/>
<dbReference type="SUPFAM" id="SSF53720">
    <property type="entry name" value="ALDH-like"/>
    <property type="match status" value="1"/>
</dbReference>
<dbReference type="KEGG" id="csol:105359705"/>
<evidence type="ECO:0000256" key="3">
    <source>
        <dbReference type="ARBA" id="ARBA00023002"/>
    </source>
</evidence>
<gene>
    <name evidence="11" type="primary">LOC105359705</name>
</gene>
<comment type="pathway">
    <text evidence="1 7">Amino-acid degradation; L-proline degradation into L-glutamate; L-glutamate from L-proline: step 2/2.</text>
</comment>
<dbReference type="InterPro" id="IPR016160">
    <property type="entry name" value="Ald_DH_CS_CYS"/>
</dbReference>
<comment type="similarity">
    <text evidence="2 7">Belongs to the aldehyde dehydrogenase family.</text>
</comment>
<dbReference type="CDD" id="cd07123">
    <property type="entry name" value="ALDH_F4-17_P5CDH"/>
    <property type="match status" value="1"/>
</dbReference>
<dbReference type="InterPro" id="IPR016162">
    <property type="entry name" value="Ald_DH_N"/>
</dbReference>
<dbReference type="Pfam" id="PF00171">
    <property type="entry name" value="Aldedh"/>
    <property type="match status" value="1"/>
</dbReference>
<dbReference type="Gene3D" id="3.40.605.10">
    <property type="entry name" value="Aldehyde Dehydrogenase, Chain A, domain 1"/>
    <property type="match status" value="1"/>
</dbReference>
<evidence type="ECO:0000313" key="10">
    <source>
        <dbReference type="Proteomes" id="UP000695007"/>
    </source>
</evidence>
<comment type="catalytic activity">
    <reaction evidence="6 7">
        <text>L-glutamate 5-semialdehyde + NAD(+) + H2O = L-glutamate + NADH + 2 H(+)</text>
        <dbReference type="Rhea" id="RHEA:30235"/>
        <dbReference type="ChEBI" id="CHEBI:15377"/>
        <dbReference type="ChEBI" id="CHEBI:15378"/>
        <dbReference type="ChEBI" id="CHEBI:29985"/>
        <dbReference type="ChEBI" id="CHEBI:57540"/>
        <dbReference type="ChEBI" id="CHEBI:57945"/>
        <dbReference type="ChEBI" id="CHEBI:58066"/>
        <dbReference type="EC" id="1.2.1.88"/>
    </reaction>
</comment>
<keyword evidence="5 7" id="KW-0642">Proline metabolism</keyword>
<dbReference type="GO" id="GO:0010133">
    <property type="term" value="P:L-proline catabolic process to L-glutamate"/>
    <property type="evidence" value="ECO:0007669"/>
    <property type="project" value="UniProtKB-UniRule"/>
</dbReference>
<keyword evidence="4 7" id="KW-0520">NAD</keyword>
<dbReference type="PANTHER" id="PTHR42862:SF1">
    <property type="entry name" value="DELTA-1-PYRROLINE-5-CARBOXYLATE DEHYDROGENASE 2, ISOFORM A-RELATED"/>
    <property type="match status" value="1"/>
</dbReference>
<dbReference type="FunFam" id="3.40.309.10:FF:000005">
    <property type="entry name" value="1-pyrroline-5-carboxylate dehydrogenase 1"/>
    <property type="match status" value="1"/>
</dbReference>
<evidence type="ECO:0000259" key="9">
    <source>
        <dbReference type="Pfam" id="PF00171"/>
    </source>
</evidence>
<sequence length="570" mass="63872">MKMLSLCRQSFVVVNAQKIGTKCFGTIVPTTKVKEFPLENEPILSYKKGSKERAELEKALDKMTCECEEIPLVIGGKEIKSNVVKYQVMPHNHQHAVAKYYYATPDLIQKAIDASVKMQREWEKVPFEKRFEIWLKAADLMSTKYRQQLNAATMLGQSKTAIQAEIDSAAELIDFFKINGYFLKEALKYKPISPNKETLNSMRYRGMDGFVAAVSPFNFTAIGGNLSYTPALMGNSVLWKPSDTAVLSNWWIYKICREAGVPEGVVNFVPAHGPDFGDTITASPYLSGINFTGSVATFNRLWSQVGKNINKYKNYPKMIGECGGKNFHFVHPSADPNSVVMGTIRSSFEFNGQKCSACSRMYVPESLWSEIKAGLLCTRDKLKMGDPRDFSMFLGAVIDATAFKRITGYIEHAKKSPDLEIIGGGGYDDSCGYFIEPTIVQTKNPKDKIMTEEIFGPVLTIYVYKDSQLDETMKLVESSTPYALTGAIFSQDEKWAIRALEEFRYTSGNFYINDKSTGSVVGQQPFGGSRMSGTNDKAGGPHYALRWASPQSIKETFVPLKEYDYDYMRS</sequence>
<dbReference type="GeneID" id="105359705"/>
<accession>A0AAJ6YBS5</accession>
<dbReference type="CTD" id="40434"/>
<protein>
    <recommendedName>
        <fullName evidence="7 8">Multifunctional fusion protein</fullName>
    </recommendedName>
    <domain>
        <recommendedName>
            <fullName evidence="8">Delta-1-pyrroline-5-carboxylate dehydrogenase</fullName>
            <shortName evidence="8">P5C dehydrogenase</shortName>
        </recommendedName>
        <alternativeName>
            <fullName evidence="7">L-glutamate gamma-semialdehyde dehydrogenase</fullName>
        </alternativeName>
    </domain>
    <domain>
        <recommendedName>
            <fullName evidence="7">L-glutamate gamma-semialdehyde dehydrogenase</fullName>
            <ecNumber evidence="7">1.2.1.88</ecNumber>
        </recommendedName>
    </domain>
</protein>
<feature type="domain" description="Aldehyde dehydrogenase" evidence="9">
    <location>
        <begin position="86"/>
        <end position="547"/>
    </location>
</feature>
<organism evidence="10 11">
    <name type="scientific">Ceratosolen solmsi marchali</name>
    <dbReference type="NCBI Taxonomy" id="326594"/>
    <lineage>
        <taxon>Eukaryota</taxon>
        <taxon>Metazoa</taxon>
        <taxon>Ecdysozoa</taxon>
        <taxon>Arthropoda</taxon>
        <taxon>Hexapoda</taxon>
        <taxon>Insecta</taxon>
        <taxon>Pterygota</taxon>
        <taxon>Neoptera</taxon>
        <taxon>Endopterygota</taxon>
        <taxon>Hymenoptera</taxon>
        <taxon>Apocrita</taxon>
        <taxon>Proctotrupomorpha</taxon>
        <taxon>Chalcidoidea</taxon>
        <taxon>Agaonidae</taxon>
        <taxon>Agaoninae</taxon>
        <taxon>Ceratosolen</taxon>
    </lineage>
</organism>
<dbReference type="PANTHER" id="PTHR42862">
    <property type="entry name" value="DELTA-1-PYRROLINE-5-CARBOXYLATE DEHYDROGENASE 1, ISOFORM A-RELATED"/>
    <property type="match status" value="1"/>
</dbReference>
<dbReference type="Gene3D" id="3.40.309.10">
    <property type="entry name" value="Aldehyde Dehydrogenase, Chain A, domain 2"/>
    <property type="match status" value="1"/>
</dbReference>
<dbReference type="Proteomes" id="UP000695007">
    <property type="component" value="Unplaced"/>
</dbReference>
<evidence type="ECO:0000256" key="1">
    <source>
        <dbReference type="ARBA" id="ARBA00004786"/>
    </source>
</evidence>
<evidence type="ECO:0000256" key="8">
    <source>
        <dbReference type="RuleBase" id="RU366030"/>
    </source>
</evidence>
<evidence type="ECO:0000256" key="6">
    <source>
        <dbReference type="ARBA" id="ARBA00048142"/>
    </source>
</evidence>
<dbReference type="RefSeq" id="XP_011494654.1">
    <property type="nucleotide sequence ID" value="XM_011496352.1"/>
</dbReference>
<dbReference type="InterPro" id="IPR005931">
    <property type="entry name" value="P5CDH/ALDH4A1"/>
</dbReference>
<dbReference type="AlphaFoldDB" id="A0AAJ6YBS5"/>
<dbReference type="PROSITE" id="PS00070">
    <property type="entry name" value="ALDEHYDE_DEHYDR_CYS"/>
    <property type="match status" value="1"/>
</dbReference>
<evidence type="ECO:0000256" key="4">
    <source>
        <dbReference type="ARBA" id="ARBA00023027"/>
    </source>
</evidence>
<dbReference type="GO" id="GO:0005759">
    <property type="term" value="C:mitochondrial matrix"/>
    <property type="evidence" value="ECO:0007669"/>
    <property type="project" value="TreeGrafter"/>
</dbReference>
<evidence type="ECO:0000256" key="2">
    <source>
        <dbReference type="ARBA" id="ARBA00009986"/>
    </source>
</evidence>
<evidence type="ECO:0000256" key="7">
    <source>
        <dbReference type="RuleBase" id="RU366016"/>
    </source>
</evidence>
<proteinExistence type="inferred from homology"/>